<dbReference type="AlphaFoldDB" id="A0A5E4QMW4"/>
<name>A0A5E4QMW4_9NEOP</name>
<gene>
    <name evidence="1" type="ORF">LSINAPIS_LOCUS9542</name>
</gene>
<dbReference type="Proteomes" id="UP000324832">
    <property type="component" value="Unassembled WGS sequence"/>
</dbReference>
<reference evidence="1 2" key="1">
    <citation type="submission" date="2017-07" db="EMBL/GenBank/DDBJ databases">
        <authorList>
            <person name="Talla V."/>
            <person name="Backstrom N."/>
        </authorList>
    </citation>
    <scope>NUCLEOTIDE SEQUENCE [LARGE SCALE GENOMIC DNA]</scope>
</reference>
<dbReference type="EMBL" id="FZQP02003568">
    <property type="protein sequence ID" value="VVC98463.1"/>
    <property type="molecule type" value="Genomic_DNA"/>
</dbReference>
<protein>
    <recommendedName>
        <fullName evidence="3">Ig-like domain-containing protein</fullName>
    </recommendedName>
</protein>
<dbReference type="InterPro" id="IPR013783">
    <property type="entry name" value="Ig-like_fold"/>
</dbReference>
<accession>A0A5E4QMW4</accession>
<dbReference type="InterPro" id="IPR036179">
    <property type="entry name" value="Ig-like_dom_sf"/>
</dbReference>
<organism evidence="1 2">
    <name type="scientific">Leptidea sinapis</name>
    <dbReference type="NCBI Taxonomy" id="189913"/>
    <lineage>
        <taxon>Eukaryota</taxon>
        <taxon>Metazoa</taxon>
        <taxon>Ecdysozoa</taxon>
        <taxon>Arthropoda</taxon>
        <taxon>Hexapoda</taxon>
        <taxon>Insecta</taxon>
        <taxon>Pterygota</taxon>
        <taxon>Neoptera</taxon>
        <taxon>Endopterygota</taxon>
        <taxon>Lepidoptera</taxon>
        <taxon>Glossata</taxon>
        <taxon>Ditrysia</taxon>
        <taxon>Papilionoidea</taxon>
        <taxon>Pieridae</taxon>
        <taxon>Dismorphiinae</taxon>
        <taxon>Leptidea</taxon>
    </lineage>
</organism>
<proteinExistence type="predicted"/>
<evidence type="ECO:0008006" key="3">
    <source>
        <dbReference type="Google" id="ProtNLM"/>
    </source>
</evidence>
<dbReference type="Gene3D" id="2.60.40.10">
    <property type="entry name" value="Immunoglobulins"/>
    <property type="match status" value="1"/>
</dbReference>
<evidence type="ECO:0000313" key="2">
    <source>
        <dbReference type="Proteomes" id="UP000324832"/>
    </source>
</evidence>
<sequence>MPWGRGEGGGGCQLMFLLEPPPRLSFSNSSGTRVTCAAHGSPPPTITWLTEDGLPVTDVPEKLTKN</sequence>
<keyword evidence="2" id="KW-1185">Reference proteome</keyword>
<dbReference type="SUPFAM" id="SSF48726">
    <property type="entry name" value="Immunoglobulin"/>
    <property type="match status" value="1"/>
</dbReference>
<evidence type="ECO:0000313" key="1">
    <source>
        <dbReference type="EMBL" id="VVC98463.1"/>
    </source>
</evidence>